<dbReference type="EMBL" id="CAJVPQ010000867">
    <property type="protein sequence ID" value="CAG8515603.1"/>
    <property type="molecule type" value="Genomic_DNA"/>
</dbReference>
<protein>
    <submittedName>
        <fullName evidence="1">16993_t:CDS:1</fullName>
    </submittedName>
</protein>
<evidence type="ECO:0000313" key="1">
    <source>
        <dbReference type="EMBL" id="CAG8515603.1"/>
    </source>
</evidence>
<proteinExistence type="predicted"/>
<gene>
    <name evidence="1" type="ORF">FCALED_LOCUS4429</name>
</gene>
<dbReference type="AlphaFoldDB" id="A0A9N9A3K1"/>
<comment type="caution">
    <text evidence="1">The sequence shown here is derived from an EMBL/GenBank/DDBJ whole genome shotgun (WGS) entry which is preliminary data.</text>
</comment>
<organism evidence="1 2">
    <name type="scientific">Funneliformis caledonium</name>
    <dbReference type="NCBI Taxonomy" id="1117310"/>
    <lineage>
        <taxon>Eukaryota</taxon>
        <taxon>Fungi</taxon>
        <taxon>Fungi incertae sedis</taxon>
        <taxon>Mucoromycota</taxon>
        <taxon>Glomeromycotina</taxon>
        <taxon>Glomeromycetes</taxon>
        <taxon>Glomerales</taxon>
        <taxon>Glomeraceae</taxon>
        <taxon>Funneliformis</taxon>
    </lineage>
</organism>
<accession>A0A9N9A3K1</accession>
<name>A0A9N9A3K1_9GLOM</name>
<dbReference type="Proteomes" id="UP000789570">
    <property type="component" value="Unassembled WGS sequence"/>
</dbReference>
<reference evidence="1" key="1">
    <citation type="submission" date="2021-06" db="EMBL/GenBank/DDBJ databases">
        <authorList>
            <person name="Kallberg Y."/>
            <person name="Tangrot J."/>
            <person name="Rosling A."/>
        </authorList>
    </citation>
    <scope>NUCLEOTIDE SEQUENCE</scope>
    <source>
        <strain evidence="1">UK204</strain>
    </source>
</reference>
<evidence type="ECO:0000313" key="2">
    <source>
        <dbReference type="Proteomes" id="UP000789570"/>
    </source>
</evidence>
<keyword evidence="2" id="KW-1185">Reference proteome</keyword>
<sequence>MVNYKDIESALVELFENNVTQKRSDVHCRYIVKQRVLNEEVYNEKIADFKDEKVYQSLKKLYKLYLSFTNQEEVVQKRSTEEKRNLISHTHQEYYKIILEKFY</sequence>